<accession>A0A0E0MVA1</accession>
<dbReference type="OMA" id="IMYHIYK"/>
<reference evidence="1" key="2">
    <citation type="submission" date="2015-06" db="UniProtKB">
        <authorList>
            <consortium name="EnsemblPlants"/>
        </authorList>
    </citation>
    <scope>IDENTIFICATION</scope>
</reference>
<evidence type="ECO:0000313" key="2">
    <source>
        <dbReference type="Proteomes" id="UP000008022"/>
    </source>
</evidence>
<dbReference type="PANTHER" id="PTHR31755:SF2">
    <property type="entry name" value="OS08G0320800 PROTEIN"/>
    <property type="match status" value="1"/>
</dbReference>
<dbReference type="GO" id="GO:0009941">
    <property type="term" value="C:chloroplast envelope"/>
    <property type="evidence" value="ECO:0007669"/>
    <property type="project" value="TreeGrafter"/>
</dbReference>
<dbReference type="AlphaFoldDB" id="A0A0E0MVA1"/>
<dbReference type="InterPro" id="IPR040320">
    <property type="entry name" value="At4g37920-like"/>
</dbReference>
<keyword evidence="2" id="KW-1185">Reference proteome</keyword>
<organism evidence="1 2">
    <name type="scientific">Oryza rufipogon</name>
    <name type="common">Brownbeard rice</name>
    <name type="synonym">Asian wild rice</name>
    <dbReference type="NCBI Taxonomy" id="4529"/>
    <lineage>
        <taxon>Eukaryota</taxon>
        <taxon>Viridiplantae</taxon>
        <taxon>Streptophyta</taxon>
        <taxon>Embryophyta</taxon>
        <taxon>Tracheophyta</taxon>
        <taxon>Spermatophyta</taxon>
        <taxon>Magnoliopsida</taxon>
        <taxon>Liliopsida</taxon>
        <taxon>Poales</taxon>
        <taxon>Poaceae</taxon>
        <taxon>BOP clade</taxon>
        <taxon>Oryzoideae</taxon>
        <taxon>Oryzeae</taxon>
        <taxon>Oryzinae</taxon>
        <taxon>Oryza</taxon>
    </lineage>
</organism>
<name>A0A0E0MVA1_ORYRU</name>
<dbReference type="EnsemblPlants" id="ORUFI01G13980.1">
    <property type="protein sequence ID" value="ORUFI01G13980.1"/>
    <property type="gene ID" value="ORUFI01G13980"/>
</dbReference>
<dbReference type="Proteomes" id="UP000008022">
    <property type="component" value="Unassembled WGS sequence"/>
</dbReference>
<proteinExistence type="predicted"/>
<dbReference type="STRING" id="4529.A0A0E0MVA1"/>
<sequence>MAARALGPPPLHALAATRQAPRCPPAAAAPPTHGYRRGAAVLSGRRGRHTLSSIQLMHAVRGGNLQVEPNMLHSPKPLMSTRRGCVASPTIANVDDCTEGEGALGYTMTQICDKHNDPQICDKFIEFFMYKKPQTKDWRKVLVFREEWERYRPYFYKHCQARIDMENDSSMKQKLVVLARKVKKIDNEIEKHMELFTQLRENPTDINAIVARRRKDFTGGFFQHLNFLVNAYNGLDERDAIARLGAKCLSAIHAYDCTLEQLDLDSAQSKFDDILNSSSLDDACDKIKSLAKTKELDSSLILLINRAWAAAKDSTTMKNESASGDCFKGHAAKDKRKTERTVGGRGGEAEVGEMNVKDIMCHIYTTTKESLKSISPPEMKLLKYLLNIEDPEERFGALATAFSPEVEHEAKDEDALYTTPNELHKWTKMMLDSYHLNKEETDFMDARKMSDPVIIQRLTLLKETIEEEYMKKYIHPEEQESEDDEDSEE</sequence>
<dbReference type="eggNOG" id="ENOG502QV44">
    <property type="taxonomic scope" value="Eukaryota"/>
</dbReference>
<reference evidence="2" key="1">
    <citation type="submission" date="2013-06" db="EMBL/GenBank/DDBJ databases">
        <authorList>
            <person name="Zhao Q."/>
        </authorList>
    </citation>
    <scope>NUCLEOTIDE SEQUENCE</scope>
    <source>
        <strain evidence="2">cv. W1943</strain>
    </source>
</reference>
<dbReference type="Gramene" id="ORUFI01G13980.1">
    <property type="protein sequence ID" value="ORUFI01G13980.1"/>
    <property type="gene ID" value="ORUFI01G13980"/>
</dbReference>
<evidence type="ECO:0000313" key="1">
    <source>
        <dbReference type="EnsemblPlants" id="ORUFI01G13980.1"/>
    </source>
</evidence>
<dbReference type="GO" id="GO:0009535">
    <property type="term" value="C:chloroplast thylakoid membrane"/>
    <property type="evidence" value="ECO:0007669"/>
    <property type="project" value="TreeGrafter"/>
</dbReference>
<dbReference type="PANTHER" id="PTHR31755">
    <property type="entry name" value="FOLATE RECEPTOR-LIKE"/>
    <property type="match status" value="1"/>
</dbReference>
<protein>
    <submittedName>
        <fullName evidence="1">Uncharacterized protein</fullName>
    </submittedName>
</protein>
<dbReference type="HOGENOM" id="CLU_038023_1_0_1"/>